<comment type="caution">
    <text evidence="2">The sequence shown here is derived from an EMBL/GenBank/DDBJ whole genome shotgun (WGS) entry which is preliminary data.</text>
</comment>
<accession>A0AAV7TWD9</accession>
<evidence type="ECO:0000256" key="1">
    <source>
        <dbReference type="SAM" id="MobiDB-lite"/>
    </source>
</evidence>
<sequence length="156" mass="16797">MVWAYFCWCDGGGLVIAFFSLPFGVADFCGCRVFGGLPVVGRNDRGGLPRRQRCYGGLLTGGKRLLPPSRNFSVAAPPVLQLPLPLFPRRGIRVTLLRVRRSSSAARCHQTAPAVLQTASGLTNCGAHIRVPAAAARSPLGHRDLPRPQEPEQEAP</sequence>
<evidence type="ECO:0008006" key="4">
    <source>
        <dbReference type="Google" id="ProtNLM"/>
    </source>
</evidence>
<feature type="region of interest" description="Disordered" evidence="1">
    <location>
        <begin position="136"/>
        <end position="156"/>
    </location>
</feature>
<dbReference type="AlphaFoldDB" id="A0AAV7TWD9"/>
<reference evidence="2" key="1">
    <citation type="journal article" date="2022" name="bioRxiv">
        <title>Sequencing and chromosome-scale assembly of the giantPleurodeles waltlgenome.</title>
        <authorList>
            <person name="Brown T."/>
            <person name="Elewa A."/>
            <person name="Iarovenko S."/>
            <person name="Subramanian E."/>
            <person name="Araus A.J."/>
            <person name="Petzold A."/>
            <person name="Susuki M."/>
            <person name="Suzuki K.-i.T."/>
            <person name="Hayashi T."/>
            <person name="Toyoda A."/>
            <person name="Oliveira C."/>
            <person name="Osipova E."/>
            <person name="Leigh N.D."/>
            <person name="Simon A."/>
            <person name="Yun M.H."/>
        </authorList>
    </citation>
    <scope>NUCLEOTIDE SEQUENCE</scope>
    <source>
        <strain evidence="2">20211129_DDA</strain>
        <tissue evidence="2">Liver</tissue>
    </source>
</reference>
<dbReference type="EMBL" id="JANPWB010000006">
    <property type="protein sequence ID" value="KAJ1180555.1"/>
    <property type="molecule type" value="Genomic_DNA"/>
</dbReference>
<proteinExistence type="predicted"/>
<name>A0AAV7TWD9_PLEWA</name>
<evidence type="ECO:0000313" key="3">
    <source>
        <dbReference type="Proteomes" id="UP001066276"/>
    </source>
</evidence>
<protein>
    <recommendedName>
        <fullName evidence="4">Secreted protein</fullName>
    </recommendedName>
</protein>
<dbReference type="Proteomes" id="UP001066276">
    <property type="component" value="Chromosome 3_2"/>
</dbReference>
<feature type="compositionally biased region" description="Basic and acidic residues" evidence="1">
    <location>
        <begin position="141"/>
        <end position="150"/>
    </location>
</feature>
<gene>
    <name evidence="2" type="ORF">NDU88_005776</name>
</gene>
<evidence type="ECO:0000313" key="2">
    <source>
        <dbReference type="EMBL" id="KAJ1180555.1"/>
    </source>
</evidence>
<keyword evidence="3" id="KW-1185">Reference proteome</keyword>
<organism evidence="2 3">
    <name type="scientific">Pleurodeles waltl</name>
    <name type="common">Iberian ribbed newt</name>
    <dbReference type="NCBI Taxonomy" id="8319"/>
    <lineage>
        <taxon>Eukaryota</taxon>
        <taxon>Metazoa</taxon>
        <taxon>Chordata</taxon>
        <taxon>Craniata</taxon>
        <taxon>Vertebrata</taxon>
        <taxon>Euteleostomi</taxon>
        <taxon>Amphibia</taxon>
        <taxon>Batrachia</taxon>
        <taxon>Caudata</taxon>
        <taxon>Salamandroidea</taxon>
        <taxon>Salamandridae</taxon>
        <taxon>Pleurodelinae</taxon>
        <taxon>Pleurodeles</taxon>
    </lineage>
</organism>